<dbReference type="EMBL" id="OAOQ01000003">
    <property type="protein sequence ID" value="SNX69273.1"/>
    <property type="molecule type" value="Genomic_DNA"/>
</dbReference>
<proteinExistence type="predicted"/>
<accession>A0A285CQL2</accession>
<dbReference type="PROSITE" id="PS51257">
    <property type="entry name" value="PROKAR_LIPOPROTEIN"/>
    <property type="match status" value="1"/>
</dbReference>
<gene>
    <name evidence="1" type="ORF">SAMN05878503_103260</name>
</gene>
<dbReference type="RefSeq" id="WP_097029718.1">
    <property type="nucleotide sequence ID" value="NZ_OAOQ01000003.1"/>
</dbReference>
<evidence type="ECO:0000313" key="1">
    <source>
        <dbReference type="EMBL" id="SNX69273.1"/>
    </source>
</evidence>
<reference evidence="2" key="1">
    <citation type="submission" date="2017-08" db="EMBL/GenBank/DDBJ databases">
        <authorList>
            <person name="Varghese N."/>
            <person name="Submissions S."/>
        </authorList>
    </citation>
    <scope>NUCLEOTIDE SEQUENCE [LARGE SCALE GENOMIC DNA]</scope>
    <source>
        <strain evidence="2">JA234</strain>
    </source>
</reference>
<name>A0A285CQL2_9RHOB</name>
<protein>
    <submittedName>
        <fullName evidence="1">Uncharacterized protein</fullName>
    </submittedName>
</protein>
<sequence>MRPALLFATLAALAGCADYPEVIAAQDVPTAAGDPPPLRPLDDVLAEAGTATITPETTAQVEARAAALRARARAMAADDKAATAP</sequence>
<dbReference type="Proteomes" id="UP000219467">
    <property type="component" value="Unassembled WGS sequence"/>
</dbReference>
<dbReference type="AlphaFoldDB" id="A0A285CQL2"/>
<keyword evidence="2" id="KW-1185">Reference proteome</keyword>
<organism evidence="1 2">
    <name type="scientific">Cereibacter ovatus</name>
    <dbReference type="NCBI Taxonomy" id="439529"/>
    <lineage>
        <taxon>Bacteria</taxon>
        <taxon>Pseudomonadati</taxon>
        <taxon>Pseudomonadota</taxon>
        <taxon>Alphaproteobacteria</taxon>
        <taxon>Rhodobacterales</taxon>
        <taxon>Paracoccaceae</taxon>
        <taxon>Cereibacter</taxon>
    </lineage>
</organism>
<evidence type="ECO:0000313" key="2">
    <source>
        <dbReference type="Proteomes" id="UP000219467"/>
    </source>
</evidence>